<dbReference type="Gene3D" id="3.30.420.10">
    <property type="entry name" value="Ribonuclease H-like superfamily/Ribonuclease H"/>
    <property type="match status" value="1"/>
</dbReference>
<dbReference type="Proteomes" id="UP000663889">
    <property type="component" value="Unassembled WGS sequence"/>
</dbReference>
<feature type="region of interest" description="Disordered" evidence="1">
    <location>
        <begin position="1"/>
        <end position="74"/>
    </location>
</feature>
<dbReference type="EMBL" id="CAJOAX010006374">
    <property type="protein sequence ID" value="CAF3978721.1"/>
    <property type="molecule type" value="Genomic_DNA"/>
</dbReference>
<evidence type="ECO:0000313" key="5">
    <source>
        <dbReference type="EMBL" id="CAF3978721.1"/>
    </source>
</evidence>
<feature type="compositionally biased region" description="Polar residues" evidence="1">
    <location>
        <begin position="13"/>
        <end position="48"/>
    </location>
</feature>
<dbReference type="PANTHER" id="PTHR22891">
    <property type="entry name" value="EUKARYOTIC TRANSLATION INITIATION FACTOR 2C"/>
    <property type="match status" value="1"/>
</dbReference>
<dbReference type="EMBL" id="CAJNOU010005309">
    <property type="protein sequence ID" value="CAF1473878.1"/>
    <property type="molecule type" value="Genomic_DNA"/>
</dbReference>
<dbReference type="SUPFAM" id="SSF101690">
    <property type="entry name" value="PAZ domain"/>
    <property type="match status" value="1"/>
</dbReference>
<gene>
    <name evidence="6" type="ORF">FNK824_LOCUS26787</name>
    <name evidence="5" type="ORF">OTI717_LOCUS27833</name>
    <name evidence="3" type="ORF">RFH988_LOCUS34832</name>
    <name evidence="4" type="ORF">SEV965_LOCUS34777</name>
</gene>
<feature type="domain" description="Piwi" evidence="2">
    <location>
        <begin position="323"/>
        <end position="582"/>
    </location>
</feature>
<organism evidence="4 7">
    <name type="scientific">Rotaria sordida</name>
    <dbReference type="NCBI Taxonomy" id="392033"/>
    <lineage>
        <taxon>Eukaryota</taxon>
        <taxon>Metazoa</taxon>
        <taxon>Spiralia</taxon>
        <taxon>Gnathifera</taxon>
        <taxon>Rotifera</taxon>
        <taxon>Eurotatoria</taxon>
        <taxon>Bdelloidea</taxon>
        <taxon>Philodinida</taxon>
        <taxon>Philodinidae</taxon>
        <taxon>Rotaria</taxon>
    </lineage>
</organism>
<reference evidence="4" key="1">
    <citation type="submission" date="2021-02" db="EMBL/GenBank/DDBJ databases">
        <authorList>
            <person name="Nowell W R."/>
        </authorList>
    </citation>
    <scope>NUCLEOTIDE SEQUENCE</scope>
</reference>
<name>A0A815R9R2_9BILA</name>
<feature type="compositionally biased region" description="Low complexity" evidence="1">
    <location>
        <begin position="49"/>
        <end position="61"/>
    </location>
</feature>
<comment type="caution">
    <text evidence="4">The sequence shown here is derived from an EMBL/GenBank/DDBJ whole genome shotgun (WGS) entry which is preliminary data.</text>
</comment>
<proteinExistence type="predicted"/>
<dbReference type="Gene3D" id="3.40.50.2300">
    <property type="match status" value="1"/>
</dbReference>
<dbReference type="OrthoDB" id="10252740at2759"/>
<dbReference type="Proteomes" id="UP000663874">
    <property type="component" value="Unassembled WGS sequence"/>
</dbReference>
<dbReference type="InterPro" id="IPR012337">
    <property type="entry name" value="RNaseH-like_sf"/>
</dbReference>
<evidence type="ECO:0000313" key="6">
    <source>
        <dbReference type="EMBL" id="CAF4016059.1"/>
    </source>
</evidence>
<evidence type="ECO:0000256" key="1">
    <source>
        <dbReference type="SAM" id="MobiDB-lite"/>
    </source>
</evidence>
<evidence type="ECO:0000313" key="4">
    <source>
        <dbReference type="EMBL" id="CAF1473878.1"/>
    </source>
</evidence>
<protein>
    <recommendedName>
        <fullName evidence="2">Piwi domain-containing protein</fullName>
    </recommendedName>
</protein>
<dbReference type="EMBL" id="CAJNOO010005009">
    <property type="protein sequence ID" value="CAF1400715.1"/>
    <property type="molecule type" value="Genomic_DNA"/>
</dbReference>
<dbReference type="GO" id="GO:0003676">
    <property type="term" value="F:nucleic acid binding"/>
    <property type="evidence" value="ECO:0007669"/>
    <property type="project" value="InterPro"/>
</dbReference>
<dbReference type="PROSITE" id="PS50822">
    <property type="entry name" value="PIWI"/>
    <property type="match status" value="1"/>
</dbReference>
<dbReference type="InterPro" id="IPR036397">
    <property type="entry name" value="RNaseH_sf"/>
</dbReference>
<evidence type="ECO:0000259" key="2">
    <source>
        <dbReference type="PROSITE" id="PS50822"/>
    </source>
</evidence>
<dbReference type="InterPro" id="IPR003165">
    <property type="entry name" value="Piwi"/>
</dbReference>
<dbReference type="EMBL" id="CAJOBE010006747">
    <property type="protein sequence ID" value="CAF4016059.1"/>
    <property type="molecule type" value="Genomic_DNA"/>
</dbReference>
<accession>A0A815R9R2</accession>
<dbReference type="InterPro" id="IPR036085">
    <property type="entry name" value="PAZ_dom_sf"/>
</dbReference>
<sequence>MSSTMPKGRGRARSTQQMEPTPPTLTSSHDVSIIVTTTSNSNENYGTEASSASSKLRPSASGRGRDQLSKQTPAVAEESRWVVSTLTIEDFKSNSRPSKPNDQCTLGEEIRVIVNFFPVVQYPQKGFPSLPVLYMHNKAFVPMEFVDIEPVRIKKITDEERALLCQKSSLKPCERRQAIQDIRHNPKQQCFEEDPFVKAWNLNVDVKMMIIPARILSMPTIVYNNTFRVTAERIQQPGVWVSAKTRFYEPKNFPAGWAMINLSSQLNENMCIDFYEEMNYISNSRGINCPPPEIYEIDIAQQTSDNIISILGQMMTKNRQCQFLLVILPDDKQKRKEIYGDLKKACELEPGFGVPTQMIKPNNAVIGTRRNANIWDHAKVDNILLKINAKLNGTNHKLEVHEVIRRFFSCGHHIMYVGADLSHASPGSGNLRSAVAVVASADDIPNRYFKEVYVQERVRNESVQYIVDMKDIMKSLIRQYDQHRSFPPSAIVIYRDGISVPEFNSVFEKELTDIRTACVELSPAYRPSLTYIVVNKRHKTRFFPEHSTNNVVAGTVVDSPEITSATTYNFYLNSHHSPLVSK</sequence>
<evidence type="ECO:0000313" key="7">
    <source>
        <dbReference type="Proteomes" id="UP000663889"/>
    </source>
</evidence>
<evidence type="ECO:0000313" key="3">
    <source>
        <dbReference type="EMBL" id="CAF1400715.1"/>
    </source>
</evidence>
<dbReference type="Proteomes" id="UP000663882">
    <property type="component" value="Unassembled WGS sequence"/>
</dbReference>
<dbReference type="SUPFAM" id="SSF53098">
    <property type="entry name" value="Ribonuclease H-like"/>
    <property type="match status" value="1"/>
</dbReference>
<dbReference type="Pfam" id="PF02171">
    <property type="entry name" value="Piwi"/>
    <property type="match status" value="1"/>
</dbReference>
<dbReference type="Proteomes" id="UP000663823">
    <property type="component" value="Unassembled WGS sequence"/>
</dbReference>
<dbReference type="AlphaFoldDB" id="A0A815R9R2"/>
<dbReference type="SMART" id="SM00950">
    <property type="entry name" value="Piwi"/>
    <property type="match status" value="1"/>
</dbReference>